<dbReference type="InterPro" id="IPR036770">
    <property type="entry name" value="Ankyrin_rpt-contain_sf"/>
</dbReference>
<sequence>MIRAQPVVLNDKRRWSCCATVISFKLERHAMQTAVLKTALARPQFRGASTTVMSYLDSPPASPLNESTEAPSATLEESLTCRVIQKRAKLSRKRSLEISDSPPPSPTRCNTPPVSEPRPPVIVSAKRRRVEQPKVVEKSREVENFEKCISVGHWSSVFARFGPQLATNTKLLEDIDLNIYDKSGHTALLAACALGDARLAITLVKLGARIDLTSMSGWSVWHYAVRKPLVMIAMLDYVYPKMS</sequence>
<evidence type="ECO:0000256" key="2">
    <source>
        <dbReference type="SAM" id="MobiDB-lite"/>
    </source>
</evidence>
<keyword evidence="4" id="KW-1185">Reference proteome</keyword>
<dbReference type="PROSITE" id="PS50088">
    <property type="entry name" value="ANK_REPEAT"/>
    <property type="match status" value="1"/>
</dbReference>
<dbReference type="Gene3D" id="1.25.40.20">
    <property type="entry name" value="Ankyrin repeat-containing domain"/>
    <property type="match status" value="1"/>
</dbReference>
<dbReference type="OrthoDB" id="71307at2759"/>
<dbReference type="InParanoid" id="E4XLK9"/>
<keyword evidence="1" id="KW-0040">ANK repeat</keyword>
<evidence type="ECO:0000313" key="4">
    <source>
        <dbReference type="Proteomes" id="UP000001307"/>
    </source>
</evidence>
<dbReference type="AlphaFoldDB" id="E4XLK9"/>
<gene>
    <name evidence="3" type="ORF">GSOID_T00014600001</name>
</gene>
<evidence type="ECO:0000313" key="3">
    <source>
        <dbReference type="EMBL" id="CBY10924.1"/>
    </source>
</evidence>
<dbReference type="Proteomes" id="UP000001307">
    <property type="component" value="Unassembled WGS sequence"/>
</dbReference>
<dbReference type="SUPFAM" id="SSF48403">
    <property type="entry name" value="Ankyrin repeat"/>
    <property type="match status" value="1"/>
</dbReference>
<reference evidence="3" key="1">
    <citation type="journal article" date="2010" name="Science">
        <title>Plasticity of animal genome architecture unmasked by rapid evolution of a pelagic tunicate.</title>
        <authorList>
            <person name="Denoeud F."/>
            <person name="Henriet S."/>
            <person name="Mungpakdee S."/>
            <person name="Aury J.M."/>
            <person name="Da Silva C."/>
            <person name="Brinkmann H."/>
            <person name="Mikhaleva J."/>
            <person name="Olsen L.C."/>
            <person name="Jubin C."/>
            <person name="Canestro C."/>
            <person name="Bouquet J.M."/>
            <person name="Danks G."/>
            <person name="Poulain J."/>
            <person name="Campsteijn C."/>
            <person name="Adamski M."/>
            <person name="Cross I."/>
            <person name="Yadetie F."/>
            <person name="Muffato M."/>
            <person name="Louis A."/>
            <person name="Butcher S."/>
            <person name="Tsagkogeorga G."/>
            <person name="Konrad A."/>
            <person name="Singh S."/>
            <person name="Jensen M.F."/>
            <person name="Cong E.H."/>
            <person name="Eikeseth-Otteraa H."/>
            <person name="Noel B."/>
            <person name="Anthouard V."/>
            <person name="Porcel B.M."/>
            <person name="Kachouri-Lafond R."/>
            <person name="Nishino A."/>
            <person name="Ugolini M."/>
            <person name="Chourrout P."/>
            <person name="Nishida H."/>
            <person name="Aasland R."/>
            <person name="Huzurbazar S."/>
            <person name="Westhof E."/>
            <person name="Delsuc F."/>
            <person name="Lehrach H."/>
            <person name="Reinhardt R."/>
            <person name="Weissenbach J."/>
            <person name="Roy S.W."/>
            <person name="Artiguenave F."/>
            <person name="Postlethwait J.H."/>
            <person name="Manak J.R."/>
            <person name="Thompson E.M."/>
            <person name="Jaillon O."/>
            <person name="Du Pasquier L."/>
            <person name="Boudinot P."/>
            <person name="Liberles D.A."/>
            <person name="Volff J.N."/>
            <person name="Philippe H."/>
            <person name="Lenhard B."/>
            <person name="Roest Crollius H."/>
            <person name="Wincker P."/>
            <person name="Chourrout D."/>
        </authorList>
    </citation>
    <scope>NUCLEOTIDE SEQUENCE [LARGE SCALE GENOMIC DNA]</scope>
</reference>
<feature type="repeat" description="ANK" evidence="1">
    <location>
        <begin position="183"/>
        <end position="215"/>
    </location>
</feature>
<protein>
    <submittedName>
        <fullName evidence="3">Uncharacterized protein</fullName>
    </submittedName>
</protein>
<accession>E4XLK9</accession>
<evidence type="ECO:0000256" key="1">
    <source>
        <dbReference type="PROSITE-ProRule" id="PRU00023"/>
    </source>
</evidence>
<feature type="region of interest" description="Disordered" evidence="2">
    <location>
        <begin position="92"/>
        <end position="119"/>
    </location>
</feature>
<organism evidence="3">
    <name type="scientific">Oikopleura dioica</name>
    <name type="common">Tunicate</name>
    <dbReference type="NCBI Taxonomy" id="34765"/>
    <lineage>
        <taxon>Eukaryota</taxon>
        <taxon>Metazoa</taxon>
        <taxon>Chordata</taxon>
        <taxon>Tunicata</taxon>
        <taxon>Appendicularia</taxon>
        <taxon>Copelata</taxon>
        <taxon>Oikopleuridae</taxon>
        <taxon>Oikopleura</taxon>
    </lineage>
</organism>
<proteinExistence type="predicted"/>
<dbReference type="InterPro" id="IPR002110">
    <property type="entry name" value="Ankyrin_rpt"/>
</dbReference>
<name>E4XLK9_OIKDI</name>
<dbReference type="EMBL" id="FN653071">
    <property type="protein sequence ID" value="CBY10924.1"/>
    <property type="molecule type" value="Genomic_DNA"/>
</dbReference>